<evidence type="ECO:0000313" key="1">
    <source>
        <dbReference type="EMBL" id="OUP63613.1"/>
    </source>
</evidence>
<dbReference type="InterPro" id="IPR032774">
    <property type="entry name" value="WG_beta_rep"/>
</dbReference>
<name>A0A1Y4M465_9FIRM</name>
<comment type="caution">
    <text evidence="1">The sequence shown here is derived from an EMBL/GenBank/DDBJ whole genome shotgun (WGS) entry which is preliminary data.</text>
</comment>
<dbReference type="EMBL" id="NFKP01000062">
    <property type="protein sequence ID" value="OUP63613.1"/>
    <property type="molecule type" value="Genomic_DNA"/>
</dbReference>
<dbReference type="PROSITE" id="PS51257">
    <property type="entry name" value="PROKAR_LIPOPROTEIN"/>
    <property type="match status" value="1"/>
</dbReference>
<dbReference type="RefSeq" id="WP_087303628.1">
    <property type="nucleotide sequence ID" value="NZ_NFKP01000062.1"/>
</dbReference>
<evidence type="ECO:0000313" key="2">
    <source>
        <dbReference type="Proteomes" id="UP000196386"/>
    </source>
</evidence>
<gene>
    <name evidence="1" type="ORF">B5F11_20485</name>
</gene>
<accession>A0A1Y4M465</accession>
<reference evidence="2" key="1">
    <citation type="submission" date="2017-04" db="EMBL/GenBank/DDBJ databases">
        <title>Function of individual gut microbiota members based on whole genome sequencing of pure cultures obtained from chicken caecum.</title>
        <authorList>
            <person name="Medvecky M."/>
            <person name="Cejkova D."/>
            <person name="Polansky O."/>
            <person name="Karasova D."/>
            <person name="Kubasova T."/>
            <person name="Cizek A."/>
            <person name="Rychlik I."/>
        </authorList>
    </citation>
    <scope>NUCLEOTIDE SEQUENCE [LARGE SCALE GENOMIC DNA]</scope>
    <source>
        <strain evidence="2">An175</strain>
    </source>
</reference>
<protein>
    <recommendedName>
        <fullName evidence="3">KWG Leptospira</fullName>
    </recommendedName>
</protein>
<dbReference type="AlphaFoldDB" id="A0A1Y4M465"/>
<dbReference type="Pfam" id="PF14903">
    <property type="entry name" value="WG_beta_rep"/>
    <property type="match status" value="4"/>
</dbReference>
<evidence type="ECO:0008006" key="3">
    <source>
        <dbReference type="Google" id="ProtNLM"/>
    </source>
</evidence>
<proteinExistence type="predicted"/>
<dbReference type="PANTHER" id="PTHR37841:SF1">
    <property type="entry name" value="DUF3298 DOMAIN-CONTAINING PROTEIN"/>
    <property type="match status" value="1"/>
</dbReference>
<organism evidence="1 2">
    <name type="scientific">Anaerotruncus colihominis</name>
    <dbReference type="NCBI Taxonomy" id="169435"/>
    <lineage>
        <taxon>Bacteria</taxon>
        <taxon>Bacillati</taxon>
        <taxon>Bacillota</taxon>
        <taxon>Clostridia</taxon>
        <taxon>Eubacteriales</taxon>
        <taxon>Oscillospiraceae</taxon>
        <taxon>Anaerotruncus</taxon>
    </lineage>
</organism>
<dbReference type="Proteomes" id="UP000196386">
    <property type="component" value="Unassembled WGS sequence"/>
</dbReference>
<sequence>MKPIIRIFISGFILIYAIAGCSKNPKVIILETDGYINQQNESSSINEKSLENASSQDLQVDTVNAVPFSVAMSATEDLMIVYSENSMKETKFGIANWEGKIVVPIEYDNITYYPDKGYFHILSGTNWKGKYGIANQYGKMILPVEYDFILSLDGSVFTCMKDGLWGAVDQNGKVVASSEYEYISQGKDGLLTLKKENLWGAINQNGETVIPIQYEYLSEFSEGLAVFGQNGLFGYINQNNEIVIEPIYQQAYPFVDGVAAVFPFMELVWITDTEGELHEQPSFTLWGVEYIDITGKKLYSGSQILKDAGVSPFVSLNKYTSSGLWRIFDLSEQAVVKVDINGLYGRSKERKYDLWGSGIFRREQFRNRPVYEAVEWNESIPYKDYTSAELIEFAQNS</sequence>
<dbReference type="PANTHER" id="PTHR37841">
    <property type="entry name" value="GLR2918 PROTEIN"/>
    <property type="match status" value="1"/>
</dbReference>